<name>A0A897MQJ5_9EURY</name>
<sequence length="124" mass="13401">MVSIESDASRRDGVTLVSVRVSNTRRTPQRVTLRSTLEGPIWPPRTGVVDTPDWDDDTWTGTILPGRTRGVGFASPVTLPDVPGHRPVEVTATQRVSLDETDPEAVVAKLGGWEPPAELFAGES</sequence>
<feature type="region of interest" description="Disordered" evidence="1">
    <location>
        <begin position="38"/>
        <end position="57"/>
    </location>
</feature>
<accession>A0A897MQJ5</accession>
<organism evidence="2 3">
    <name type="scientific">Halapricum desulfuricans</name>
    <dbReference type="NCBI Taxonomy" id="2841257"/>
    <lineage>
        <taxon>Archaea</taxon>
        <taxon>Methanobacteriati</taxon>
        <taxon>Methanobacteriota</taxon>
        <taxon>Stenosarchaea group</taxon>
        <taxon>Halobacteria</taxon>
        <taxon>Halobacteriales</taxon>
        <taxon>Haloarculaceae</taxon>
        <taxon>Halapricum</taxon>
    </lineage>
</organism>
<evidence type="ECO:0000256" key="1">
    <source>
        <dbReference type="SAM" id="MobiDB-lite"/>
    </source>
</evidence>
<dbReference type="Pfam" id="PF25256">
    <property type="entry name" value="DUF7857"/>
    <property type="match status" value="1"/>
</dbReference>
<gene>
    <name evidence="2" type="ORF">HSR121_0059</name>
</gene>
<dbReference type="AlphaFoldDB" id="A0A897MQJ5"/>
<proteinExistence type="predicted"/>
<evidence type="ECO:0000313" key="3">
    <source>
        <dbReference type="Proteomes" id="UP000663525"/>
    </source>
</evidence>
<evidence type="ECO:0000313" key="2">
    <source>
        <dbReference type="EMBL" id="QSG04420.1"/>
    </source>
</evidence>
<dbReference type="EMBL" id="CP064787">
    <property type="protein sequence ID" value="QSG04420.1"/>
    <property type="molecule type" value="Genomic_DNA"/>
</dbReference>
<dbReference type="RefSeq" id="WP_229113892.1">
    <property type="nucleotide sequence ID" value="NZ_CP064787.1"/>
</dbReference>
<protein>
    <submittedName>
        <fullName evidence="2">Uncharacterized protein</fullName>
    </submittedName>
</protein>
<dbReference type="GeneID" id="68853720"/>
<dbReference type="Proteomes" id="UP000663525">
    <property type="component" value="Chromosome"/>
</dbReference>
<reference evidence="2" key="1">
    <citation type="submission" date="2020-11" db="EMBL/GenBank/DDBJ databases">
        <title>Carbohydrate-dependent, anaerobic sulfur respiration: A novel catabolism in halophilic archaea.</title>
        <authorList>
            <person name="Sorokin D.Y."/>
            <person name="Messina E."/>
            <person name="Smedile F."/>
            <person name="La Cono V."/>
            <person name="Hallsworth J.E."/>
            <person name="Yakimov M.M."/>
        </authorList>
    </citation>
    <scope>NUCLEOTIDE SEQUENCE</scope>
    <source>
        <strain evidence="2">HSR12-1</strain>
    </source>
</reference>
<dbReference type="InterPro" id="IPR057179">
    <property type="entry name" value="DUF7857"/>
</dbReference>